<dbReference type="SUPFAM" id="SSF52777">
    <property type="entry name" value="CoA-dependent acyltransferases"/>
    <property type="match status" value="2"/>
</dbReference>
<dbReference type="EMBL" id="CP038799">
    <property type="protein sequence ID" value="QIV84703.1"/>
    <property type="molecule type" value="Genomic_DNA"/>
</dbReference>
<dbReference type="Proteomes" id="UP000501849">
    <property type="component" value="Chromosome"/>
</dbReference>
<name>A0A6H0SB04_9MYCO</name>
<dbReference type="AlphaFoldDB" id="A0A6H0SB04"/>
<reference evidence="2 3" key="1">
    <citation type="submission" date="2019-04" db="EMBL/GenBank/DDBJ databases">
        <title>Draft, Whole-Genome Sequence of the Anthracene-degrading Mycobacterium frederiksbergense LB501T, Isolated from a Polycyclic Aromatic Hydrocarbon (PAH)-Contaminated Soil.</title>
        <authorList>
            <person name="Augelletti F."/>
        </authorList>
    </citation>
    <scope>NUCLEOTIDE SEQUENCE [LARGE SCALE GENOMIC DNA]</scope>
    <source>
        <strain evidence="2 3">LB 501T</strain>
    </source>
</reference>
<dbReference type="GO" id="GO:0008610">
    <property type="term" value="P:lipid biosynthetic process"/>
    <property type="evidence" value="ECO:0007669"/>
    <property type="project" value="UniProtKB-ARBA"/>
</dbReference>
<organism evidence="2 3">
    <name type="scientific">Mycolicibacterium frederiksbergense</name>
    <dbReference type="NCBI Taxonomy" id="117567"/>
    <lineage>
        <taxon>Bacteria</taxon>
        <taxon>Bacillati</taxon>
        <taxon>Actinomycetota</taxon>
        <taxon>Actinomycetes</taxon>
        <taxon>Mycobacteriales</taxon>
        <taxon>Mycobacteriaceae</taxon>
        <taxon>Mycolicibacterium</taxon>
    </lineage>
</organism>
<keyword evidence="2" id="KW-0012">Acyltransferase</keyword>
<accession>A0A6H0SB04</accession>
<protein>
    <submittedName>
        <fullName evidence="2">Acyltransferase</fullName>
    </submittedName>
</protein>
<evidence type="ECO:0000313" key="3">
    <source>
        <dbReference type="Proteomes" id="UP000501849"/>
    </source>
</evidence>
<keyword evidence="3" id="KW-1185">Reference proteome</keyword>
<evidence type="ECO:0000313" key="2">
    <source>
        <dbReference type="EMBL" id="QIV84703.1"/>
    </source>
</evidence>
<feature type="domain" description="Condensation" evidence="1">
    <location>
        <begin position="70"/>
        <end position="371"/>
    </location>
</feature>
<keyword evidence="2" id="KW-0808">Transferase</keyword>
<dbReference type="KEGG" id="mfre:EXE63_30355"/>
<sequence>MKPIHDWVGEPGAVTSWHPTRSTLAKVKDAPVSDVPVSYQQAQHLLAYRKHESSGTDMARLNIPSWDIPGRCDVRAMTHVINAYLRRHDTFHSWFEYVETDAGAAAGSGNIVRHTLTNPRDIKFAAVEHGQMTASQWRDHVLATASPWVWDCFHIGMIQREDHFTIYISVDHVHTDAMFMGLAFVEIHMMYNTLVEGAAPLKLPEPGSYDTYCREQHAYVSALTTDSPEVRSWIEFLQHNGGTLPTFPLPLGDPSVAYTGDVITVQLLDKEQGDKFEQACITAGARFSGGVFACGAIANAALTGADTYRVITPTTTRRTPAEFMTTGWFTGLVPITVPVEVDAFGDTARAAQESFDGGLDLAHVPVERVLELGAESHGLRPPESGVPMLSYLDAGLLSPGVIAEWQRLNGTIYSDSRSAYQVGMWVNRVEQETTVTAAFPSNPIARESVLRYLQAMKSVYLSVVEGRSVAVAAIAADAVDLDLKTA</sequence>
<gene>
    <name evidence="2" type="ORF">EXE63_30355</name>
</gene>
<dbReference type="Gene3D" id="3.30.559.10">
    <property type="entry name" value="Chloramphenicol acetyltransferase-like domain"/>
    <property type="match status" value="1"/>
</dbReference>
<dbReference type="InterPro" id="IPR023213">
    <property type="entry name" value="CAT-like_dom_sf"/>
</dbReference>
<dbReference type="Pfam" id="PF00668">
    <property type="entry name" value="Condensation"/>
    <property type="match status" value="1"/>
</dbReference>
<proteinExistence type="predicted"/>
<dbReference type="InterPro" id="IPR001242">
    <property type="entry name" value="Condensation_dom"/>
</dbReference>
<dbReference type="GO" id="GO:0016746">
    <property type="term" value="F:acyltransferase activity"/>
    <property type="evidence" value="ECO:0007669"/>
    <property type="project" value="UniProtKB-KW"/>
</dbReference>
<dbReference type="Gene3D" id="3.30.559.30">
    <property type="entry name" value="Nonribosomal peptide synthetase, condensation domain"/>
    <property type="match status" value="1"/>
</dbReference>
<evidence type="ECO:0000259" key="1">
    <source>
        <dbReference type="Pfam" id="PF00668"/>
    </source>
</evidence>